<proteinExistence type="predicted"/>
<keyword evidence="2" id="KW-1185">Reference proteome</keyword>
<dbReference type="AlphaFoldDB" id="A0A7W9S3M3"/>
<sequence>MKIVVVAHHSRLGRAKRLPADHIVIDDADRGALWGHTRALEWCAVQGGRCVVMEDDALPVPDFRARAAQWLAHCPNDLVSLYLGTGRPPQYQAEIKRQLASGNYVVRLPQLIHGVCYSVPAWGVCDVLRAIHKGPADFAIGKAWRSVTGRDVVYPAESLVDHDDLPSVEKHPDGRPRIERRRAWKLAT</sequence>
<accession>A0A7W9S3M3</accession>
<gene>
    <name evidence="1" type="ORF">HNR59_002880</name>
</gene>
<dbReference type="RefSeq" id="WP_183831696.1">
    <property type="nucleotide sequence ID" value="NZ_JACHEU010000002.1"/>
</dbReference>
<evidence type="ECO:0008006" key="3">
    <source>
        <dbReference type="Google" id="ProtNLM"/>
    </source>
</evidence>
<organism evidence="1 2">
    <name type="scientific">Aquamicrobium lusatiense</name>
    <dbReference type="NCBI Taxonomy" id="89772"/>
    <lineage>
        <taxon>Bacteria</taxon>
        <taxon>Pseudomonadati</taxon>
        <taxon>Pseudomonadota</taxon>
        <taxon>Alphaproteobacteria</taxon>
        <taxon>Hyphomicrobiales</taxon>
        <taxon>Phyllobacteriaceae</taxon>
        <taxon>Aquamicrobium</taxon>
    </lineage>
</organism>
<reference evidence="1 2" key="1">
    <citation type="submission" date="2020-08" db="EMBL/GenBank/DDBJ databases">
        <title>Genomic Encyclopedia of Type Strains, Phase IV (KMG-IV): sequencing the most valuable type-strain genomes for metagenomic binning, comparative biology and taxonomic classification.</title>
        <authorList>
            <person name="Goeker M."/>
        </authorList>
    </citation>
    <scope>NUCLEOTIDE SEQUENCE [LARGE SCALE GENOMIC DNA]</scope>
    <source>
        <strain evidence="1 2">DSM 11099</strain>
    </source>
</reference>
<dbReference type="EMBL" id="JACHEU010000002">
    <property type="protein sequence ID" value="MBB6013491.1"/>
    <property type="molecule type" value="Genomic_DNA"/>
</dbReference>
<protein>
    <recommendedName>
        <fullName evidence="3">Glycosyltransferase</fullName>
    </recommendedName>
</protein>
<dbReference type="Proteomes" id="UP000533306">
    <property type="component" value="Unassembled WGS sequence"/>
</dbReference>
<name>A0A7W9S3M3_9HYPH</name>
<evidence type="ECO:0000313" key="2">
    <source>
        <dbReference type="Proteomes" id="UP000533306"/>
    </source>
</evidence>
<evidence type="ECO:0000313" key="1">
    <source>
        <dbReference type="EMBL" id="MBB6013491.1"/>
    </source>
</evidence>
<comment type="caution">
    <text evidence="1">The sequence shown here is derived from an EMBL/GenBank/DDBJ whole genome shotgun (WGS) entry which is preliminary data.</text>
</comment>